<dbReference type="Proteomes" id="UP000186698">
    <property type="component" value="Chromosome 2L"/>
</dbReference>
<dbReference type="Pfam" id="PF09240">
    <property type="entry name" value="IL6Ra-bind"/>
    <property type="match status" value="1"/>
</dbReference>
<dbReference type="Gene3D" id="2.60.40.10">
    <property type="entry name" value="Immunoglobulins"/>
    <property type="match status" value="2"/>
</dbReference>
<keyword evidence="10" id="KW-1185">Reference proteome</keyword>
<reference evidence="11 12" key="1">
    <citation type="submission" date="2025-04" db="UniProtKB">
        <authorList>
            <consortium name="RefSeq"/>
        </authorList>
    </citation>
    <scope>IDENTIFICATION</scope>
    <source>
        <strain evidence="11 12">J_2021</strain>
        <tissue evidence="11 12">Erythrocytes</tissue>
    </source>
</reference>
<dbReference type="OrthoDB" id="9835959at2759"/>
<dbReference type="RefSeq" id="XP_041437674.1">
    <property type="nucleotide sequence ID" value="XM_041581740.1"/>
</dbReference>
<dbReference type="PANTHER" id="PTHR23037">
    <property type="entry name" value="CYTOKINE RECEPTOR"/>
    <property type="match status" value="1"/>
</dbReference>
<dbReference type="InterPro" id="IPR013783">
    <property type="entry name" value="Ig-like_fold"/>
</dbReference>
<comment type="subcellular location">
    <subcellularLocation>
        <location evidence="1">Membrane</location>
        <topology evidence="1">Single-pass type I membrane protein</topology>
    </subcellularLocation>
</comment>
<feature type="transmembrane region" description="Helical" evidence="8">
    <location>
        <begin position="325"/>
        <end position="345"/>
    </location>
</feature>
<keyword evidence="7" id="KW-0325">Glycoprotein</keyword>
<keyword evidence="6 11" id="KW-0675">Receptor</keyword>
<evidence type="ECO:0000313" key="12">
    <source>
        <dbReference type="RefSeq" id="XP_041437674.1"/>
    </source>
</evidence>
<evidence type="ECO:0000256" key="3">
    <source>
        <dbReference type="ARBA" id="ARBA00022729"/>
    </source>
</evidence>
<dbReference type="InterPro" id="IPR036116">
    <property type="entry name" value="FN3_sf"/>
</dbReference>
<dbReference type="GO" id="GO:0004896">
    <property type="term" value="F:cytokine receptor activity"/>
    <property type="evidence" value="ECO:0007669"/>
    <property type="project" value="InterPro"/>
</dbReference>
<evidence type="ECO:0000259" key="9">
    <source>
        <dbReference type="Pfam" id="PF09240"/>
    </source>
</evidence>
<dbReference type="KEGG" id="xla:108707981"/>
<dbReference type="SUPFAM" id="SSF49265">
    <property type="entry name" value="Fibronectin type III"/>
    <property type="match status" value="1"/>
</dbReference>
<evidence type="ECO:0000256" key="4">
    <source>
        <dbReference type="ARBA" id="ARBA00022989"/>
    </source>
</evidence>
<gene>
    <name evidence="11 12" type="primary">LOC108707981</name>
</gene>
<protein>
    <submittedName>
        <fullName evidence="11 12">Interleukin-5 receptor subunit alpha isoform X1</fullName>
    </submittedName>
</protein>
<dbReference type="PROSITE" id="PS01356">
    <property type="entry name" value="HEMATOPO_REC_S_F2"/>
    <property type="match status" value="1"/>
</dbReference>
<dbReference type="RefSeq" id="XP_041437673.1">
    <property type="nucleotide sequence ID" value="XM_041581739.1"/>
</dbReference>
<dbReference type="PANTHER" id="PTHR23037:SF46">
    <property type="entry name" value="INTERLEUKIN 5 RECEPTOR SUBUNIT ALPHA"/>
    <property type="match status" value="1"/>
</dbReference>
<evidence type="ECO:0000313" key="10">
    <source>
        <dbReference type="Proteomes" id="UP000186698"/>
    </source>
</evidence>
<accession>A0A8J1M7P0</accession>
<name>A0A8J1M7P0_XENLA</name>
<evidence type="ECO:0000256" key="5">
    <source>
        <dbReference type="ARBA" id="ARBA00023136"/>
    </source>
</evidence>
<evidence type="ECO:0000256" key="2">
    <source>
        <dbReference type="ARBA" id="ARBA00022692"/>
    </source>
</evidence>
<dbReference type="AlphaFoldDB" id="A0A8J1M7P0"/>
<organism evidence="10 11">
    <name type="scientific">Xenopus laevis</name>
    <name type="common">African clawed frog</name>
    <dbReference type="NCBI Taxonomy" id="8355"/>
    <lineage>
        <taxon>Eukaryota</taxon>
        <taxon>Metazoa</taxon>
        <taxon>Chordata</taxon>
        <taxon>Craniata</taxon>
        <taxon>Vertebrata</taxon>
        <taxon>Euteleostomi</taxon>
        <taxon>Amphibia</taxon>
        <taxon>Batrachia</taxon>
        <taxon>Anura</taxon>
        <taxon>Pipoidea</taxon>
        <taxon>Pipidae</taxon>
        <taxon>Xenopodinae</taxon>
        <taxon>Xenopus</taxon>
        <taxon>Xenopus</taxon>
    </lineage>
</organism>
<dbReference type="InterPro" id="IPR003532">
    <property type="entry name" value="Short_hematopoietin_rcpt_2_CS"/>
</dbReference>
<keyword evidence="3" id="KW-0732">Signal</keyword>
<keyword evidence="5 8" id="KW-0472">Membrane</keyword>
<evidence type="ECO:0000256" key="1">
    <source>
        <dbReference type="ARBA" id="ARBA00004479"/>
    </source>
</evidence>
<dbReference type="InterPro" id="IPR015321">
    <property type="entry name" value="TypeI_recpt_CBD"/>
</dbReference>
<evidence type="ECO:0000256" key="6">
    <source>
        <dbReference type="ARBA" id="ARBA00023170"/>
    </source>
</evidence>
<keyword evidence="4 8" id="KW-1133">Transmembrane helix</keyword>
<dbReference type="GeneID" id="108707981"/>
<feature type="domain" description="Type I cytokine receptor cytokine-binding" evidence="9">
    <location>
        <begin position="131"/>
        <end position="205"/>
    </location>
</feature>
<keyword evidence="2 8" id="KW-0812">Transmembrane</keyword>
<proteinExistence type="predicted"/>
<evidence type="ECO:0000313" key="11">
    <source>
        <dbReference type="RefSeq" id="XP_041437673.1"/>
    </source>
</evidence>
<evidence type="ECO:0000256" key="7">
    <source>
        <dbReference type="ARBA" id="ARBA00023180"/>
    </source>
</evidence>
<evidence type="ECO:0000256" key="8">
    <source>
        <dbReference type="SAM" id="Phobius"/>
    </source>
</evidence>
<sequence>MDVKYATSVIWMIIVQLPLHLSFVHKKDLLPHPANLTLQILNRSLQLSWDCNALKELSNITEFWISVKAPHEKNFTPLQEVKCSAGETKLELQTHVTLKVDIQINEKTTHFTREIVVIPEGMEETAASNATCELYVTSMRCYWNFGKNAPDDTNYTLLLIQNNSELQCQHYENDQQRRTGKCEIPDLKINEAEMSTILLEGNNKKDIQIYAKRFEPLSKEVFQPPTNISLIFTKNEVEFYWSQPKTFYTAANHCFKYQMQDSRGNIEPDIDAKYTYKKDISSFQEECPLRMRARGKDTCYMDTNWGEWSEELKCGPVPPSSAINIITYTAIAAAVIIACLVLLLLCMRSCKLLFPAIPHPRKYSLKPTNQEKELDNENLKCKQMIPILESEEPDVICLEN</sequence>
<dbReference type="GO" id="GO:0009897">
    <property type="term" value="C:external side of plasma membrane"/>
    <property type="evidence" value="ECO:0007669"/>
    <property type="project" value="TreeGrafter"/>
</dbReference>